<dbReference type="EC" id="1.2.1.88" evidence="2 6"/>
<dbReference type="InterPro" id="IPR016162">
    <property type="entry name" value="Ald_DH_N"/>
</dbReference>
<dbReference type="Pfam" id="PF00171">
    <property type="entry name" value="Aldedh"/>
    <property type="match status" value="1"/>
</dbReference>
<dbReference type="CDD" id="cd07124">
    <property type="entry name" value="ALDH_PutA-P5CDH-RocA"/>
    <property type="match status" value="1"/>
</dbReference>
<organism evidence="8 9">
    <name type="scientific">Paenibacillus athensensis</name>
    <dbReference type="NCBI Taxonomy" id="1967502"/>
    <lineage>
        <taxon>Bacteria</taxon>
        <taxon>Bacillati</taxon>
        <taxon>Bacillota</taxon>
        <taxon>Bacilli</taxon>
        <taxon>Bacillales</taxon>
        <taxon>Paenibacillaceae</taxon>
        <taxon>Paenibacillus</taxon>
    </lineage>
</organism>
<dbReference type="RefSeq" id="WP_134748915.1">
    <property type="nucleotide sequence ID" value="NZ_MYFO02000001.1"/>
</dbReference>
<accession>A0A4Y8QAK4</accession>
<dbReference type="InterPro" id="IPR005932">
    <property type="entry name" value="RocA"/>
</dbReference>
<dbReference type="SUPFAM" id="SSF53720">
    <property type="entry name" value="ALDH-like"/>
    <property type="match status" value="1"/>
</dbReference>
<dbReference type="InterPro" id="IPR016163">
    <property type="entry name" value="Ald_DH_C"/>
</dbReference>
<dbReference type="GO" id="GO:0003842">
    <property type="term" value="F:L-glutamate gamma-semialdehyde dehydrogenase activity"/>
    <property type="evidence" value="ECO:0007669"/>
    <property type="project" value="UniProtKB-UniRule"/>
</dbReference>
<dbReference type="AlphaFoldDB" id="A0A4Y8QAK4"/>
<dbReference type="NCBIfam" id="NF002852">
    <property type="entry name" value="PRK03137.1"/>
    <property type="match status" value="1"/>
</dbReference>
<dbReference type="EMBL" id="MYFO01000001">
    <property type="protein sequence ID" value="TFE91930.1"/>
    <property type="molecule type" value="Genomic_DNA"/>
</dbReference>
<dbReference type="InterPro" id="IPR050485">
    <property type="entry name" value="Proline_metab_enzyme"/>
</dbReference>
<dbReference type="InterPro" id="IPR016161">
    <property type="entry name" value="Ald_DH/histidinol_DH"/>
</dbReference>
<keyword evidence="9" id="KW-1185">Reference proteome</keyword>
<dbReference type="FunFam" id="3.40.309.10:FF:000005">
    <property type="entry name" value="1-pyrroline-5-carboxylate dehydrogenase 1"/>
    <property type="match status" value="1"/>
</dbReference>
<dbReference type="Gene3D" id="3.40.605.10">
    <property type="entry name" value="Aldehyde Dehydrogenase, Chain A, domain 1"/>
    <property type="match status" value="1"/>
</dbReference>
<comment type="catalytic activity">
    <reaction evidence="5">
        <text>L-glutamate 5-semialdehyde + NAD(+) + H2O = L-glutamate + NADH + 2 H(+)</text>
        <dbReference type="Rhea" id="RHEA:30235"/>
        <dbReference type="ChEBI" id="CHEBI:15377"/>
        <dbReference type="ChEBI" id="CHEBI:15378"/>
        <dbReference type="ChEBI" id="CHEBI:29985"/>
        <dbReference type="ChEBI" id="CHEBI:57540"/>
        <dbReference type="ChEBI" id="CHEBI:57945"/>
        <dbReference type="ChEBI" id="CHEBI:58066"/>
        <dbReference type="EC" id="1.2.1.88"/>
    </reaction>
</comment>
<dbReference type="GO" id="GO:0010133">
    <property type="term" value="P:L-proline catabolic process to L-glutamate"/>
    <property type="evidence" value="ECO:0007669"/>
    <property type="project" value="TreeGrafter"/>
</dbReference>
<evidence type="ECO:0000256" key="4">
    <source>
        <dbReference type="ARBA" id="ARBA00023027"/>
    </source>
</evidence>
<dbReference type="OrthoDB" id="20170at2"/>
<dbReference type="Gene3D" id="3.40.309.10">
    <property type="entry name" value="Aldehyde Dehydrogenase, Chain A, domain 2"/>
    <property type="match status" value="1"/>
</dbReference>
<gene>
    <name evidence="8" type="ORF">B5M42_01450</name>
</gene>
<sequence>MIPYRPEPLTDFRSADAAAAFDTALAAVERQLGVETPLVIGGRRIMTERRLRSINPSARDETVGLSAQADAALAEQALLAANRAYADWSRRTPQFRADLLLKAAALLRRRKHEFSAWLLLEAGKSRGEADADTAEAIDFLEYYARQALQLELRAAAELVALPGENNRLSYLPLGVGVIIAPWNFPLAILVGMSMAAVVAGNTVVVKPASATPIIAAKWQELLEEAGLPDGVVQLLPGSGSEIGDYLVTHPLTRFVSFTGSRDVGVHIAGLAAQLTPGQKWLKRYVAEMGGKDGIVVNADADLELAAAGIVASAFGYSGQKCSACSRAIVHEAVYDELLERCTALTAKLTVGDVRDPHVYTGPVIDESSQRKIAGYLALAPQEGRVVAGGQLLEGTGFFVQPTLVADVAPDARLMQEEIFGPVLAFAKARDWTEALRIANDTDYGLTGSVYTRSRAAVEAAIREFHVGNLYINRKCTGAVVGAHPFGGFNMSGTDSKAGGPDYLQLFTQLKLVSELL</sequence>
<evidence type="ECO:0000313" key="8">
    <source>
        <dbReference type="EMBL" id="TFE91930.1"/>
    </source>
</evidence>
<evidence type="ECO:0000313" key="9">
    <source>
        <dbReference type="Proteomes" id="UP000298246"/>
    </source>
</evidence>
<comment type="pathway">
    <text evidence="1">Amino-acid degradation; L-proline degradation into L-glutamate; L-glutamate from L-proline: step 2/2.</text>
</comment>
<name>A0A4Y8QAK4_9BACL</name>
<evidence type="ECO:0000256" key="6">
    <source>
        <dbReference type="NCBIfam" id="TIGR01237"/>
    </source>
</evidence>
<evidence type="ECO:0000256" key="5">
    <source>
        <dbReference type="ARBA" id="ARBA00048142"/>
    </source>
</evidence>
<reference evidence="8 9" key="1">
    <citation type="submission" date="2017-03" db="EMBL/GenBank/DDBJ databases">
        <title>Isolation of Levoglucosan Utilizing Bacteria.</title>
        <authorList>
            <person name="Arya A.S."/>
        </authorList>
    </citation>
    <scope>NUCLEOTIDE SEQUENCE [LARGE SCALE GENOMIC DNA]</scope>
    <source>
        <strain evidence="8 9">MEC069</strain>
    </source>
</reference>
<dbReference type="PANTHER" id="PTHR42862:SF1">
    <property type="entry name" value="DELTA-1-PYRROLINE-5-CARBOXYLATE DEHYDROGENASE 2, ISOFORM A-RELATED"/>
    <property type="match status" value="1"/>
</dbReference>
<protein>
    <recommendedName>
        <fullName evidence="2 6">L-glutamate gamma-semialdehyde dehydrogenase</fullName>
        <ecNumber evidence="2 6">1.2.1.88</ecNumber>
    </recommendedName>
</protein>
<evidence type="ECO:0000256" key="2">
    <source>
        <dbReference type="ARBA" id="ARBA00012884"/>
    </source>
</evidence>
<evidence type="ECO:0000256" key="3">
    <source>
        <dbReference type="ARBA" id="ARBA00023002"/>
    </source>
</evidence>
<dbReference type="GO" id="GO:0009898">
    <property type="term" value="C:cytoplasmic side of plasma membrane"/>
    <property type="evidence" value="ECO:0007669"/>
    <property type="project" value="TreeGrafter"/>
</dbReference>
<evidence type="ECO:0000256" key="1">
    <source>
        <dbReference type="ARBA" id="ARBA00004786"/>
    </source>
</evidence>
<dbReference type="NCBIfam" id="TIGR01237">
    <property type="entry name" value="D1pyr5carbox2"/>
    <property type="match status" value="1"/>
</dbReference>
<feature type="domain" description="Aldehyde dehydrogenase" evidence="7">
    <location>
        <begin position="49"/>
        <end position="512"/>
    </location>
</feature>
<evidence type="ECO:0000259" key="7">
    <source>
        <dbReference type="Pfam" id="PF00171"/>
    </source>
</evidence>
<dbReference type="InterPro" id="IPR015590">
    <property type="entry name" value="Aldehyde_DH_dom"/>
</dbReference>
<dbReference type="Proteomes" id="UP000298246">
    <property type="component" value="Unassembled WGS sequence"/>
</dbReference>
<proteinExistence type="predicted"/>
<dbReference type="PROSITE" id="PS00070">
    <property type="entry name" value="ALDEHYDE_DEHYDR_CYS"/>
    <property type="match status" value="1"/>
</dbReference>
<keyword evidence="4" id="KW-0520">NAD</keyword>
<dbReference type="PANTHER" id="PTHR42862">
    <property type="entry name" value="DELTA-1-PYRROLINE-5-CARBOXYLATE DEHYDROGENASE 1, ISOFORM A-RELATED"/>
    <property type="match status" value="1"/>
</dbReference>
<keyword evidence="3" id="KW-0560">Oxidoreductase</keyword>
<comment type="caution">
    <text evidence="8">The sequence shown here is derived from an EMBL/GenBank/DDBJ whole genome shotgun (WGS) entry which is preliminary data.</text>
</comment>
<dbReference type="InterPro" id="IPR016160">
    <property type="entry name" value="Ald_DH_CS_CYS"/>
</dbReference>
<dbReference type="GO" id="GO:0004657">
    <property type="term" value="F:proline dehydrogenase activity"/>
    <property type="evidence" value="ECO:0007669"/>
    <property type="project" value="UniProtKB-ARBA"/>
</dbReference>